<evidence type="ECO:0000256" key="1">
    <source>
        <dbReference type="SAM" id="MobiDB-lite"/>
    </source>
</evidence>
<dbReference type="Proteomes" id="UP000664859">
    <property type="component" value="Unassembled WGS sequence"/>
</dbReference>
<feature type="compositionally biased region" description="Basic and acidic residues" evidence="1">
    <location>
        <begin position="1"/>
        <end position="15"/>
    </location>
</feature>
<dbReference type="AlphaFoldDB" id="A0A835YLE9"/>
<feature type="compositionally biased region" description="Low complexity" evidence="1">
    <location>
        <begin position="680"/>
        <end position="696"/>
    </location>
</feature>
<reference evidence="2" key="1">
    <citation type="submission" date="2021-02" db="EMBL/GenBank/DDBJ databases">
        <title>First Annotated Genome of the Yellow-green Alga Tribonema minus.</title>
        <authorList>
            <person name="Mahan K.M."/>
        </authorList>
    </citation>
    <scope>NUCLEOTIDE SEQUENCE</scope>
    <source>
        <strain evidence="2">UTEX B ZZ1240</strain>
    </source>
</reference>
<protein>
    <submittedName>
        <fullName evidence="2">Uncharacterized protein</fullName>
    </submittedName>
</protein>
<feature type="region of interest" description="Disordered" evidence="1">
    <location>
        <begin position="1"/>
        <end position="123"/>
    </location>
</feature>
<gene>
    <name evidence="2" type="ORF">JKP88DRAFT_334360</name>
</gene>
<comment type="caution">
    <text evidence="2">The sequence shown here is derived from an EMBL/GenBank/DDBJ whole genome shotgun (WGS) entry which is preliminary data.</text>
</comment>
<feature type="compositionally biased region" description="Polar residues" evidence="1">
    <location>
        <begin position="1031"/>
        <end position="1042"/>
    </location>
</feature>
<feature type="region of interest" description="Disordered" evidence="1">
    <location>
        <begin position="603"/>
        <end position="714"/>
    </location>
</feature>
<feature type="compositionally biased region" description="Gly residues" evidence="1">
    <location>
        <begin position="606"/>
        <end position="615"/>
    </location>
</feature>
<feature type="compositionally biased region" description="Gly residues" evidence="1">
    <location>
        <begin position="1069"/>
        <end position="1118"/>
    </location>
</feature>
<dbReference type="PANTHER" id="PTHR38634:SF2">
    <property type="entry name" value="TROPHININ"/>
    <property type="match status" value="1"/>
</dbReference>
<keyword evidence="3" id="KW-1185">Reference proteome</keyword>
<feature type="compositionally biased region" description="Basic and acidic residues" evidence="1">
    <location>
        <begin position="205"/>
        <end position="229"/>
    </location>
</feature>
<sequence>MDAESRGLGEKRSTVELDSTGSCENAEDAARRHCALSKAPSPKAAVHFRAATERTSIGSQAAPLASTDENHTSPEPSRPSSPPGSPDNGGEAAWAEGDGGSGDGSGGSGGGALPPPPPRPWSRQLSRAIEAGQAARDARRAASDRTTTRLPAFNMFRWINSTTPQTSAAPLRAWRNAWGRHYACGACGGAVGPGHDRLECWRRRGGEAQRARERQNERAGRYTRSDNRSGDTCPVVCHLSCAAAAAAPDAGGGSNGSSGGGGGGGGSGGGSGGGGGGGGGNGAAAFDMTAVHSDVLGAALGLWPLEFPPEGRERRRVARRLAATSWLCQPSQGQWHTCRGRYVRNAQLAALSGAYGHIMQAAWAAGRAAGPDMRYLAGCSTAALTALIKMRRKLWRCRKSQALVVRCQAVARGIATRRIFRETQGRTLRPWRVVVRRRRIFRETQGRALRPWRVVVRSLEGMAPPPPPPGKDARVAGAAAAALGDMLPGAPRATAYEVIISVHDDARSGGGGGGGGGGSSGGAGPVSGLEQQLYCFGTPAVAPCSGGAHAARLFKMPKGSRTLGWHLADRAQPRDHAAAAIAARAGSAAAVATAAAGAKALTPASAGGGSNGGSGSAKCASPRQRAQTAPVRALQQQQQQRRKRTAALRGERARAGGGGGGSGAASAAAAAEGEQRRRGAAAAAPATAASQTTPAGGDAGLHEGEGEERGGQHAGARFRQTHDNNATHHYHAYHHYHHHQHHGAAGGHAGERAGGGGGRPGVVWDHEVLVPGSKPRVLLVATVLARDAGALKPRLVGQAHVRLYEALLSRAPKLQLRLPLGPLLHQPRMAGLEGTAAAGMGGGGGGGGSGGGGVDIDGLPVTWCTDGSTEGSGTLEVEVTNCPAAETQCGVLWHYAASTHAVRAEKRWALLVDGTLRLYLRPLEAHPKEVVHLRDVAAAAPLLEPALLERLGPGCGRPAIQLRDRFSLRALAPAATLRDSFSLRALAPAATASAARRAREEAAVRFVTAREEAAVRAAVARLGGGGASLRQRPQSQLGSRQKATGGSGGAAAAAHAPTSTTPTSAPSDGGSGGAGGAAGTAGGGANSSGGGGGGGGASSPHGRGGGGGSGSGARGGSAGNCAASPVRQSLTAAAAAVWGCVGFEEPTPEEYMAAWLNKIRRAGVSDEELPPDFSLAAVM</sequence>
<feature type="compositionally biased region" description="Gly residues" evidence="1">
    <location>
        <begin position="250"/>
        <end position="278"/>
    </location>
</feature>
<feature type="compositionally biased region" description="Low complexity" evidence="1">
    <location>
        <begin position="1050"/>
        <end position="1068"/>
    </location>
</feature>
<name>A0A835YLE9_9STRA</name>
<feature type="region of interest" description="Disordered" evidence="1">
    <location>
        <begin position="1024"/>
        <end position="1122"/>
    </location>
</feature>
<evidence type="ECO:0000313" key="3">
    <source>
        <dbReference type="Proteomes" id="UP000664859"/>
    </source>
</evidence>
<feature type="region of interest" description="Disordered" evidence="1">
    <location>
        <begin position="735"/>
        <end position="760"/>
    </location>
</feature>
<feature type="region of interest" description="Disordered" evidence="1">
    <location>
        <begin position="248"/>
        <end position="278"/>
    </location>
</feature>
<dbReference type="EMBL" id="JAFCMP010000532">
    <property type="protein sequence ID" value="KAG5176841.1"/>
    <property type="molecule type" value="Genomic_DNA"/>
</dbReference>
<feature type="region of interest" description="Disordered" evidence="1">
    <location>
        <begin position="205"/>
        <end position="231"/>
    </location>
</feature>
<organism evidence="2 3">
    <name type="scientific">Tribonema minus</name>
    <dbReference type="NCBI Taxonomy" id="303371"/>
    <lineage>
        <taxon>Eukaryota</taxon>
        <taxon>Sar</taxon>
        <taxon>Stramenopiles</taxon>
        <taxon>Ochrophyta</taxon>
        <taxon>PX clade</taxon>
        <taxon>Xanthophyceae</taxon>
        <taxon>Tribonematales</taxon>
        <taxon>Tribonemataceae</taxon>
        <taxon>Tribonema</taxon>
    </lineage>
</organism>
<proteinExistence type="predicted"/>
<feature type="compositionally biased region" description="Basic and acidic residues" evidence="1">
    <location>
        <begin position="700"/>
        <end position="711"/>
    </location>
</feature>
<evidence type="ECO:0000313" key="2">
    <source>
        <dbReference type="EMBL" id="KAG5176841.1"/>
    </source>
</evidence>
<dbReference type="PANTHER" id="PTHR38634">
    <property type="entry name" value="PROTEIN CBG16428"/>
    <property type="match status" value="1"/>
</dbReference>
<feature type="compositionally biased region" description="Gly residues" evidence="1">
    <location>
        <begin position="744"/>
        <end position="760"/>
    </location>
</feature>
<feature type="compositionally biased region" description="Pro residues" evidence="1">
    <location>
        <begin position="76"/>
        <end position="85"/>
    </location>
</feature>
<feature type="compositionally biased region" description="Low complexity" evidence="1">
    <location>
        <begin position="616"/>
        <end position="639"/>
    </location>
</feature>
<feature type="compositionally biased region" description="Gly residues" evidence="1">
    <location>
        <begin position="97"/>
        <end position="112"/>
    </location>
</feature>
<accession>A0A835YLE9</accession>